<sequence length="161" mass="17509">MRPLRHSNQCPEVLSFWVVRKSSRGWSAGCLGGVVNIPVQQSFVRSGWPTVMPSWSTVNAYGDCLAGVVSGELDQAISCPIILSPRWGLPGSCYKIRGSSLLVFGACVVVGLISTIVFKGIFDGILLGNAGEVRCEWTGRSMRFESTERLSSGKKLLDWAR</sequence>
<protein>
    <submittedName>
        <fullName evidence="2">Uncharacterized protein</fullName>
    </submittedName>
</protein>
<dbReference type="EMBL" id="AMZH03009329">
    <property type="protein sequence ID" value="RRT57092.1"/>
    <property type="molecule type" value="Genomic_DNA"/>
</dbReference>
<evidence type="ECO:0000256" key="1">
    <source>
        <dbReference type="SAM" id="Phobius"/>
    </source>
</evidence>
<keyword evidence="1" id="KW-1133">Transmembrane helix</keyword>
<keyword evidence="1" id="KW-0812">Transmembrane</keyword>
<reference evidence="2 3" key="1">
    <citation type="journal article" date="2014" name="Agronomy (Basel)">
        <title>A Draft Genome Sequence for Ensete ventricosum, the Drought-Tolerant Tree Against Hunger.</title>
        <authorList>
            <person name="Harrison J."/>
            <person name="Moore K.A."/>
            <person name="Paszkiewicz K."/>
            <person name="Jones T."/>
            <person name="Grant M."/>
            <person name="Ambacheew D."/>
            <person name="Muzemil S."/>
            <person name="Studholme D.J."/>
        </authorList>
    </citation>
    <scope>NUCLEOTIDE SEQUENCE [LARGE SCALE GENOMIC DNA]</scope>
</reference>
<name>A0A426YZD6_ENSVE</name>
<dbReference type="AlphaFoldDB" id="A0A426YZD6"/>
<accession>A0A426YZD6</accession>
<gene>
    <name evidence="2" type="ORF">B296_00019308</name>
</gene>
<comment type="caution">
    <text evidence="2">The sequence shown here is derived from an EMBL/GenBank/DDBJ whole genome shotgun (WGS) entry which is preliminary data.</text>
</comment>
<proteinExistence type="predicted"/>
<dbReference type="Proteomes" id="UP000287651">
    <property type="component" value="Unassembled WGS sequence"/>
</dbReference>
<evidence type="ECO:0000313" key="2">
    <source>
        <dbReference type="EMBL" id="RRT57092.1"/>
    </source>
</evidence>
<organism evidence="2 3">
    <name type="scientific">Ensete ventricosum</name>
    <name type="common">Abyssinian banana</name>
    <name type="synonym">Musa ensete</name>
    <dbReference type="NCBI Taxonomy" id="4639"/>
    <lineage>
        <taxon>Eukaryota</taxon>
        <taxon>Viridiplantae</taxon>
        <taxon>Streptophyta</taxon>
        <taxon>Embryophyta</taxon>
        <taxon>Tracheophyta</taxon>
        <taxon>Spermatophyta</taxon>
        <taxon>Magnoliopsida</taxon>
        <taxon>Liliopsida</taxon>
        <taxon>Zingiberales</taxon>
        <taxon>Musaceae</taxon>
        <taxon>Ensete</taxon>
    </lineage>
</organism>
<feature type="transmembrane region" description="Helical" evidence="1">
    <location>
        <begin position="101"/>
        <end position="122"/>
    </location>
</feature>
<keyword evidence="1" id="KW-0472">Membrane</keyword>
<evidence type="ECO:0000313" key="3">
    <source>
        <dbReference type="Proteomes" id="UP000287651"/>
    </source>
</evidence>